<dbReference type="AlphaFoldDB" id="A0A644T7G8"/>
<reference evidence="1" key="1">
    <citation type="submission" date="2019-08" db="EMBL/GenBank/DDBJ databases">
        <authorList>
            <person name="Kucharzyk K."/>
            <person name="Murdoch R.W."/>
            <person name="Higgins S."/>
            <person name="Loffler F."/>
        </authorList>
    </citation>
    <scope>NUCLEOTIDE SEQUENCE</scope>
</reference>
<sequence length="47" mass="5335">MSPKVEKQLQTKCRECGNITSFTINGLCLVCYGLVDEQDYLTVHLDK</sequence>
<protein>
    <submittedName>
        <fullName evidence="1">Uncharacterized protein</fullName>
    </submittedName>
</protein>
<organism evidence="1">
    <name type="scientific">bioreactor metagenome</name>
    <dbReference type="NCBI Taxonomy" id="1076179"/>
    <lineage>
        <taxon>unclassified sequences</taxon>
        <taxon>metagenomes</taxon>
        <taxon>ecological metagenomes</taxon>
    </lineage>
</organism>
<evidence type="ECO:0000313" key="1">
    <source>
        <dbReference type="EMBL" id="MPL61861.1"/>
    </source>
</evidence>
<gene>
    <name evidence="1" type="ORF">SDC9_07450</name>
</gene>
<proteinExistence type="predicted"/>
<accession>A0A644T7G8</accession>
<dbReference type="EMBL" id="VSSQ01000016">
    <property type="protein sequence ID" value="MPL61861.1"/>
    <property type="molecule type" value="Genomic_DNA"/>
</dbReference>
<name>A0A644T7G8_9ZZZZ</name>
<comment type="caution">
    <text evidence="1">The sequence shown here is derived from an EMBL/GenBank/DDBJ whole genome shotgun (WGS) entry which is preliminary data.</text>
</comment>